<keyword evidence="13 14" id="KW-0464">Manganese</keyword>
<dbReference type="GO" id="GO:0043137">
    <property type="term" value="P:DNA replication, removal of RNA primer"/>
    <property type="evidence" value="ECO:0007669"/>
    <property type="project" value="TreeGrafter"/>
</dbReference>
<feature type="binding site" evidence="14">
    <location>
        <position position="164"/>
    </location>
    <ligand>
        <name>a divalent metal cation</name>
        <dbReference type="ChEBI" id="CHEBI:60240"/>
    </ligand>
</feature>
<dbReference type="GO" id="GO:0032299">
    <property type="term" value="C:ribonuclease H2 complex"/>
    <property type="evidence" value="ECO:0007669"/>
    <property type="project" value="TreeGrafter"/>
</dbReference>
<dbReference type="KEGG" id="prae:MN210_18090"/>
<dbReference type="SUPFAM" id="SSF53098">
    <property type="entry name" value="Ribonuclease H-like"/>
    <property type="match status" value="1"/>
</dbReference>
<comment type="cofactor">
    <cofactor evidence="14 15">
        <name>Mn(2+)</name>
        <dbReference type="ChEBI" id="CHEBI:29035"/>
    </cofactor>
    <cofactor evidence="14 15">
        <name>Mg(2+)</name>
        <dbReference type="ChEBI" id="CHEBI:18420"/>
    </cofactor>
    <text evidence="14 15">Manganese or magnesium. Binds 1 divalent metal ion per monomer in the absence of substrate. May bind a second metal ion after substrate binding.</text>
</comment>
<evidence type="ECO:0000256" key="5">
    <source>
        <dbReference type="ARBA" id="ARBA00007383"/>
    </source>
</evidence>
<dbReference type="Proteomes" id="UP000829560">
    <property type="component" value="Chromosome"/>
</dbReference>
<evidence type="ECO:0000256" key="7">
    <source>
        <dbReference type="ARBA" id="ARBA00019179"/>
    </source>
</evidence>
<evidence type="ECO:0000256" key="12">
    <source>
        <dbReference type="ARBA" id="ARBA00022801"/>
    </source>
</evidence>
<sequence>MMVIEQSIYSSSQSTGTAQANLELPLSSPLHLSGRINTKALFSPDNQSQSGGFEFEIGVDEVGRGPLYGSVVVAAAILPKASSGETEVGLLQDTPLAILTDSKKLTERKREKLFEPVKQHALAYLIVEVPAGVIDEINILQATILGMRVACEQLMVEITKVWRDASELPTASSTPLGFKLLIDGNKVPDLDEVRLATHGIRLADMTVTQPAGMVKFCAEAWVKGDARHNAIAAASVLAKVYRDRQLIADGARYPGYGLEGHKGYPTKAHVEAIARLGVLPEHRRSFKPVQQAIEGTLADTHYS</sequence>
<evidence type="ECO:0000256" key="11">
    <source>
        <dbReference type="ARBA" id="ARBA00022759"/>
    </source>
</evidence>
<comment type="subcellular location">
    <subcellularLocation>
        <location evidence="4 14">Cytoplasm</location>
    </subcellularLocation>
</comment>
<comment type="cofactor">
    <cofactor evidence="2">
        <name>Mg(2+)</name>
        <dbReference type="ChEBI" id="CHEBI:18420"/>
    </cofactor>
</comment>
<dbReference type="GO" id="GO:0005737">
    <property type="term" value="C:cytoplasm"/>
    <property type="evidence" value="ECO:0007669"/>
    <property type="project" value="UniProtKB-SubCell"/>
</dbReference>
<evidence type="ECO:0000256" key="2">
    <source>
        <dbReference type="ARBA" id="ARBA00001946"/>
    </source>
</evidence>
<name>A0AAU6PWC4_9GAMM</name>
<evidence type="ECO:0000313" key="19">
    <source>
        <dbReference type="Proteomes" id="UP000829560"/>
    </source>
</evidence>
<dbReference type="PANTHER" id="PTHR10954">
    <property type="entry name" value="RIBONUCLEASE H2 SUBUNIT A"/>
    <property type="match status" value="1"/>
</dbReference>
<dbReference type="InterPro" id="IPR012337">
    <property type="entry name" value="RNaseH-like_sf"/>
</dbReference>
<evidence type="ECO:0000256" key="13">
    <source>
        <dbReference type="ARBA" id="ARBA00023211"/>
    </source>
</evidence>
<evidence type="ECO:0000256" key="9">
    <source>
        <dbReference type="ARBA" id="ARBA00022722"/>
    </source>
</evidence>
<evidence type="ECO:0000256" key="16">
    <source>
        <dbReference type="RuleBase" id="RU003515"/>
    </source>
</evidence>
<comment type="function">
    <text evidence="3 14 16">Endonuclease that specifically degrades the RNA of RNA-DNA hybrids.</text>
</comment>
<dbReference type="PANTHER" id="PTHR10954:SF18">
    <property type="entry name" value="RIBONUCLEASE HII"/>
    <property type="match status" value="1"/>
</dbReference>
<dbReference type="AlphaFoldDB" id="A0AAU6PWC4"/>
<evidence type="ECO:0000256" key="4">
    <source>
        <dbReference type="ARBA" id="ARBA00004496"/>
    </source>
</evidence>
<evidence type="ECO:0000256" key="10">
    <source>
        <dbReference type="ARBA" id="ARBA00022723"/>
    </source>
</evidence>
<feature type="binding site" evidence="15">
    <location>
        <position position="183"/>
    </location>
    <ligand>
        <name>a divalent metal cation</name>
        <dbReference type="ChEBI" id="CHEBI:60240"/>
    </ligand>
</feature>
<dbReference type="PROSITE" id="PS51975">
    <property type="entry name" value="RNASE_H_2"/>
    <property type="match status" value="1"/>
</dbReference>
<evidence type="ECO:0000256" key="14">
    <source>
        <dbReference type="HAMAP-Rule" id="MF_00052"/>
    </source>
</evidence>
<keyword evidence="8 14" id="KW-0963">Cytoplasm</keyword>
<dbReference type="Pfam" id="PF01351">
    <property type="entry name" value="RNase_HII"/>
    <property type="match status" value="2"/>
</dbReference>
<dbReference type="CDD" id="cd07182">
    <property type="entry name" value="RNase_HII_bacteria_HII_like"/>
    <property type="match status" value="1"/>
</dbReference>
<comment type="similarity">
    <text evidence="5 14 16">Belongs to the RNase HII family.</text>
</comment>
<evidence type="ECO:0000256" key="15">
    <source>
        <dbReference type="PROSITE-ProRule" id="PRU01319"/>
    </source>
</evidence>
<dbReference type="EC" id="3.1.26.4" evidence="6 14"/>
<dbReference type="InterPro" id="IPR001352">
    <property type="entry name" value="RNase_HII/HIII"/>
</dbReference>
<dbReference type="GO" id="GO:0003723">
    <property type="term" value="F:RNA binding"/>
    <property type="evidence" value="ECO:0007669"/>
    <property type="project" value="UniProtKB-UniRule"/>
</dbReference>
<evidence type="ECO:0000256" key="6">
    <source>
        <dbReference type="ARBA" id="ARBA00012180"/>
    </source>
</evidence>
<dbReference type="GO" id="GO:0030145">
    <property type="term" value="F:manganese ion binding"/>
    <property type="evidence" value="ECO:0007669"/>
    <property type="project" value="UniProtKB-UniRule"/>
</dbReference>
<feature type="binding site" evidence="14 15">
    <location>
        <position position="60"/>
    </location>
    <ligand>
        <name>a divalent metal cation</name>
        <dbReference type="ChEBI" id="CHEBI:60240"/>
    </ligand>
</feature>
<dbReference type="InterPro" id="IPR022898">
    <property type="entry name" value="RNase_HII"/>
</dbReference>
<dbReference type="Gene3D" id="3.30.420.10">
    <property type="entry name" value="Ribonuclease H-like superfamily/Ribonuclease H"/>
    <property type="match status" value="1"/>
</dbReference>
<dbReference type="NCBIfam" id="NF000595">
    <property type="entry name" value="PRK00015.1-3"/>
    <property type="match status" value="1"/>
</dbReference>
<reference evidence="18" key="1">
    <citation type="submission" date="2024-03" db="EMBL/GenBank/DDBJ databases">
        <title>Psychrobacter raelis sp. nov. isolated from a dog with peritonitis.</title>
        <authorList>
            <person name="Schiavone A."/>
            <person name="Manzulli V."/>
            <person name="Camarda A."/>
            <person name="Cafiero M.A."/>
            <person name="Vasco I."/>
            <person name="Marino L."/>
            <person name="Pennuzzi G."/>
            <person name="Serrecchia L."/>
            <person name="Galante D."/>
            <person name="Pugliese N."/>
        </authorList>
    </citation>
    <scope>NUCLEOTIDE SEQUENCE</scope>
    <source>
        <strain evidence="18">PraFG1</strain>
    </source>
</reference>
<feature type="domain" description="RNase H type-2" evidence="17">
    <location>
        <begin position="54"/>
        <end position="298"/>
    </location>
</feature>
<keyword evidence="19" id="KW-1185">Reference proteome</keyword>
<accession>A0AAU6PWC4</accession>
<dbReference type="InterPro" id="IPR024567">
    <property type="entry name" value="RNase_HII/HIII_dom"/>
</dbReference>
<protein>
    <recommendedName>
        <fullName evidence="7 14">Ribonuclease HII</fullName>
        <shortName evidence="14">RNase HII</shortName>
        <ecNumber evidence="6 14">3.1.26.4</ecNumber>
    </recommendedName>
</protein>
<evidence type="ECO:0000256" key="8">
    <source>
        <dbReference type="ARBA" id="ARBA00022490"/>
    </source>
</evidence>
<evidence type="ECO:0000259" key="17">
    <source>
        <dbReference type="PROSITE" id="PS51975"/>
    </source>
</evidence>
<keyword evidence="12 14" id="KW-0378">Hydrolase</keyword>
<keyword evidence="11 14" id="KW-0255">Endonuclease</keyword>
<evidence type="ECO:0000256" key="1">
    <source>
        <dbReference type="ARBA" id="ARBA00000077"/>
    </source>
</evidence>
<organism evidence="18 19">
    <name type="scientific">Psychrobacter raelei</name>
    <dbReference type="NCBI Taxonomy" id="2565531"/>
    <lineage>
        <taxon>Bacteria</taxon>
        <taxon>Pseudomonadati</taxon>
        <taxon>Pseudomonadota</taxon>
        <taxon>Gammaproteobacteria</taxon>
        <taxon>Moraxellales</taxon>
        <taxon>Moraxellaceae</taxon>
        <taxon>Psychrobacter</taxon>
    </lineage>
</organism>
<comment type="catalytic activity">
    <reaction evidence="1 14 15 16">
        <text>Endonucleolytic cleavage to 5'-phosphomonoester.</text>
        <dbReference type="EC" id="3.1.26.4"/>
    </reaction>
</comment>
<gene>
    <name evidence="14" type="primary">rnhB</name>
    <name evidence="18" type="ORF">MN210_18090</name>
</gene>
<keyword evidence="10 14" id="KW-0479">Metal-binding</keyword>
<dbReference type="HAMAP" id="MF_00052_B">
    <property type="entry name" value="RNase_HII_B"/>
    <property type="match status" value="1"/>
</dbReference>
<dbReference type="InterPro" id="IPR036397">
    <property type="entry name" value="RNaseH_sf"/>
</dbReference>
<dbReference type="EMBL" id="CP093310">
    <property type="protein sequence ID" value="WXX24685.1"/>
    <property type="molecule type" value="Genomic_DNA"/>
</dbReference>
<keyword evidence="9 14" id="KW-0540">Nuclease</keyword>
<evidence type="ECO:0000256" key="3">
    <source>
        <dbReference type="ARBA" id="ARBA00004065"/>
    </source>
</evidence>
<evidence type="ECO:0000313" key="18">
    <source>
        <dbReference type="EMBL" id="WXX24685.1"/>
    </source>
</evidence>
<dbReference type="GO" id="GO:0006298">
    <property type="term" value="P:mismatch repair"/>
    <property type="evidence" value="ECO:0007669"/>
    <property type="project" value="TreeGrafter"/>
</dbReference>
<proteinExistence type="inferred from homology"/>
<feature type="binding site" evidence="14 15">
    <location>
        <position position="61"/>
    </location>
    <ligand>
        <name>a divalent metal cation</name>
        <dbReference type="ChEBI" id="CHEBI:60240"/>
    </ligand>
</feature>
<dbReference type="GO" id="GO:0004523">
    <property type="term" value="F:RNA-DNA hybrid ribonuclease activity"/>
    <property type="evidence" value="ECO:0007669"/>
    <property type="project" value="UniProtKB-UniRule"/>
</dbReference>